<evidence type="ECO:0000313" key="3">
    <source>
        <dbReference type="Proteomes" id="UP001302349"/>
    </source>
</evidence>
<dbReference type="SUPFAM" id="SSF47413">
    <property type="entry name" value="lambda repressor-like DNA-binding domains"/>
    <property type="match status" value="1"/>
</dbReference>
<dbReference type="InterPro" id="IPR010982">
    <property type="entry name" value="Lambda_DNA-bd_dom_sf"/>
</dbReference>
<evidence type="ECO:0000313" key="2">
    <source>
        <dbReference type="EMBL" id="WOK07203.1"/>
    </source>
</evidence>
<proteinExistence type="predicted"/>
<dbReference type="EMBL" id="CP136051">
    <property type="protein sequence ID" value="WOK07203.1"/>
    <property type="molecule type" value="Genomic_DNA"/>
</dbReference>
<name>A0ABZ0IQ84_9BACT</name>
<evidence type="ECO:0000259" key="1">
    <source>
        <dbReference type="PROSITE" id="PS50943"/>
    </source>
</evidence>
<keyword evidence="3" id="KW-1185">Reference proteome</keyword>
<protein>
    <submittedName>
        <fullName evidence="2">Transcriptional regulator</fullName>
    </submittedName>
</protein>
<dbReference type="Proteomes" id="UP001302349">
    <property type="component" value="Chromosome"/>
</dbReference>
<dbReference type="Pfam" id="PF13560">
    <property type="entry name" value="HTH_31"/>
    <property type="match status" value="1"/>
</dbReference>
<dbReference type="PROSITE" id="PS50943">
    <property type="entry name" value="HTH_CROC1"/>
    <property type="match status" value="1"/>
</dbReference>
<dbReference type="RefSeq" id="WP_317489889.1">
    <property type="nucleotide sequence ID" value="NZ_CP136051.1"/>
</dbReference>
<sequence>MDYLFASDTDILQELGHRLKVARIQAGFTQGELAQHSGVSRPTVARLEGGKNISLLNFITLLRYVDELTTFSQVLKRDLRLDPKLIYEMEQKQPQRVKHGTKG</sequence>
<dbReference type="Gene3D" id="1.10.260.40">
    <property type="entry name" value="lambda repressor-like DNA-binding domains"/>
    <property type="match status" value="1"/>
</dbReference>
<organism evidence="2 3">
    <name type="scientific">Imperialibacter roseus</name>
    <dbReference type="NCBI Taxonomy" id="1324217"/>
    <lineage>
        <taxon>Bacteria</taxon>
        <taxon>Pseudomonadati</taxon>
        <taxon>Bacteroidota</taxon>
        <taxon>Cytophagia</taxon>
        <taxon>Cytophagales</taxon>
        <taxon>Flammeovirgaceae</taxon>
        <taxon>Imperialibacter</taxon>
    </lineage>
</organism>
<dbReference type="SMART" id="SM00530">
    <property type="entry name" value="HTH_XRE"/>
    <property type="match status" value="1"/>
</dbReference>
<feature type="domain" description="HTH cro/C1-type" evidence="1">
    <location>
        <begin position="19"/>
        <end position="71"/>
    </location>
</feature>
<gene>
    <name evidence="2" type="ORF">RT717_01030</name>
</gene>
<accession>A0ABZ0IQ84</accession>
<reference evidence="2 3" key="1">
    <citation type="journal article" date="2023" name="Microbiol. Resour. Announc.">
        <title>Complete Genome Sequence of Imperialibacter roseus strain P4T.</title>
        <authorList>
            <person name="Tizabi D.R."/>
            <person name="Bachvaroff T."/>
            <person name="Hill R.T."/>
        </authorList>
    </citation>
    <scope>NUCLEOTIDE SEQUENCE [LARGE SCALE GENOMIC DNA]</scope>
    <source>
        <strain evidence="2 3">P4T</strain>
    </source>
</reference>
<dbReference type="InterPro" id="IPR001387">
    <property type="entry name" value="Cro/C1-type_HTH"/>
</dbReference>
<dbReference type="CDD" id="cd00093">
    <property type="entry name" value="HTH_XRE"/>
    <property type="match status" value="1"/>
</dbReference>